<evidence type="ECO:0000256" key="3">
    <source>
        <dbReference type="ARBA" id="ARBA00023163"/>
    </source>
</evidence>
<dbReference type="InterPro" id="IPR039425">
    <property type="entry name" value="RNA_pol_sigma-70-like"/>
</dbReference>
<proteinExistence type="predicted"/>
<dbReference type="SUPFAM" id="SSF88659">
    <property type="entry name" value="Sigma3 and sigma4 domains of RNA polymerase sigma factors"/>
    <property type="match status" value="1"/>
</dbReference>
<evidence type="ECO:0000313" key="6">
    <source>
        <dbReference type="Proteomes" id="UP001430306"/>
    </source>
</evidence>
<keyword evidence="1" id="KW-0805">Transcription regulation</keyword>
<evidence type="ECO:0000313" key="5">
    <source>
        <dbReference type="EMBL" id="MCC9645354.1"/>
    </source>
</evidence>
<sequence>MNQITEILDALESGDQQAATDLLPLVYDELRRLAAAKLHRQRHDHTLQATALVHEAWMRLVGDVEGNAQKWNSRGHFFGAAAEAMRRILIDHARASSADKRGGGRHAIQLESWNHPAASEPEKLLMLDEALGRLEEQDAVKAELVKLRFFAGLTIREAAAALDLSTASCERYWAYARAWLKAELED</sequence>
<evidence type="ECO:0000259" key="4">
    <source>
        <dbReference type="Pfam" id="PF07638"/>
    </source>
</evidence>
<name>A0ABS8NPN6_9BACT</name>
<keyword evidence="3" id="KW-0804">Transcription</keyword>
<dbReference type="Gene3D" id="1.10.10.10">
    <property type="entry name" value="Winged helix-like DNA-binding domain superfamily/Winged helix DNA-binding domain"/>
    <property type="match status" value="1"/>
</dbReference>
<dbReference type="InterPro" id="IPR014284">
    <property type="entry name" value="RNA_pol_sigma-70_dom"/>
</dbReference>
<dbReference type="NCBIfam" id="TIGR02937">
    <property type="entry name" value="sigma70-ECF"/>
    <property type="match status" value="1"/>
</dbReference>
<dbReference type="InterPro" id="IPR011517">
    <property type="entry name" value="RNA_pol_sigma70_ECF-like"/>
</dbReference>
<reference evidence="5" key="1">
    <citation type="submission" date="2021-11" db="EMBL/GenBank/DDBJ databases">
        <title>Genome sequence.</title>
        <authorList>
            <person name="Sun Q."/>
        </authorList>
    </citation>
    <scope>NUCLEOTIDE SEQUENCE</scope>
    <source>
        <strain evidence="5">JC740</strain>
    </source>
</reference>
<protein>
    <submittedName>
        <fullName evidence="5">Sigma-70 family RNA polymerase sigma factor</fullName>
    </submittedName>
</protein>
<evidence type="ECO:0000256" key="1">
    <source>
        <dbReference type="ARBA" id="ARBA00023015"/>
    </source>
</evidence>
<comment type="caution">
    <text evidence="5">The sequence shown here is derived from an EMBL/GenBank/DDBJ whole genome shotgun (WGS) entry which is preliminary data.</text>
</comment>
<keyword evidence="2" id="KW-0731">Sigma factor</keyword>
<dbReference type="NCBIfam" id="TIGR02999">
    <property type="entry name" value="Sig-70_X6"/>
    <property type="match status" value="1"/>
</dbReference>
<dbReference type="Proteomes" id="UP001430306">
    <property type="component" value="Unassembled WGS sequence"/>
</dbReference>
<dbReference type="PANTHER" id="PTHR43133:SF39">
    <property type="entry name" value="SIMILAR TO RNA POLYMERASE SIGMA-E FACTOR"/>
    <property type="match status" value="1"/>
</dbReference>
<accession>A0ABS8NPN6</accession>
<feature type="domain" description="RNA polymerase sigma-70 ECF-like HTH" evidence="4">
    <location>
        <begin position="1"/>
        <end position="185"/>
    </location>
</feature>
<gene>
    <name evidence="5" type="ORF">LOC71_23995</name>
</gene>
<evidence type="ECO:0000256" key="2">
    <source>
        <dbReference type="ARBA" id="ARBA00023082"/>
    </source>
</evidence>
<dbReference type="InterPro" id="IPR053812">
    <property type="entry name" value="HTH_Sigma70_ECF-like"/>
</dbReference>
<dbReference type="RefSeq" id="WP_230276972.1">
    <property type="nucleotide sequence ID" value="NZ_JAJKFW010000064.1"/>
</dbReference>
<organism evidence="5 6">
    <name type="scientific">Rhodopirellula halodulae</name>
    <dbReference type="NCBI Taxonomy" id="2894198"/>
    <lineage>
        <taxon>Bacteria</taxon>
        <taxon>Pseudomonadati</taxon>
        <taxon>Planctomycetota</taxon>
        <taxon>Planctomycetia</taxon>
        <taxon>Pirellulales</taxon>
        <taxon>Pirellulaceae</taxon>
        <taxon>Rhodopirellula</taxon>
    </lineage>
</organism>
<dbReference type="Pfam" id="PF07638">
    <property type="entry name" value="Sigma70_ECF"/>
    <property type="match status" value="1"/>
</dbReference>
<dbReference type="PANTHER" id="PTHR43133">
    <property type="entry name" value="RNA POLYMERASE ECF-TYPE SIGMA FACTO"/>
    <property type="match status" value="1"/>
</dbReference>
<dbReference type="EMBL" id="JAJKFW010000064">
    <property type="protein sequence ID" value="MCC9645354.1"/>
    <property type="molecule type" value="Genomic_DNA"/>
</dbReference>
<keyword evidence="6" id="KW-1185">Reference proteome</keyword>
<dbReference type="InterPro" id="IPR036388">
    <property type="entry name" value="WH-like_DNA-bd_sf"/>
</dbReference>
<dbReference type="InterPro" id="IPR013324">
    <property type="entry name" value="RNA_pol_sigma_r3/r4-like"/>
</dbReference>